<dbReference type="Proteomes" id="UP000504635">
    <property type="component" value="Unplaced"/>
</dbReference>
<evidence type="ECO:0000313" key="16">
    <source>
        <dbReference type="RefSeq" id="XP_030763846.1"/>
    </source>
</evidence>
<keyword evidence="4" id="KW-0677">Repeat</keyword>
<keyword evidence="7" id="KW-1015">Disulfide bond</keyword>
<evidence type="ECO:0000256" key="4">
    <source>
        <dbReference type="ARBA" id="ARBA00022737"/>
    </source>
</evidence>
<keyword evidence="15" id="KW-1185">Reference proteome</keyword>
<protein>
    <submittedName>
        <fullName evidence="16">Low-density lipoprotein receptor class A domain-containing protein 3-like</fullName>
    </submittedName>
</protein>
<dbReference type="PROSITE" id="PS50835">
    <property type="entry name" value="IG_LIKE"/>
    <property type="match status" value="1"/>
</dbReference>
<evidence type="ECO:0000259" key="14">
    <source>
        <dbReference type="PROSITE" id="PS50835"/>
    </source>
</evidence>
<feature type="signal peptide" evidence="13">
    <location>
        <begin position="1"/>
        <end position="18"/>
    </location>
</feature>
<evidence type="ECO:0000256" key="9">
    <source>
        <dbReference type="ARBA" id="ARBA00023180"/>
    </source>
</evidence>
<evidence type="ECO:0000256" key="2">
    <source>
        <dbReference type="ARBA" id="ARBA00022692"/>
    </source>
</evidence>
<name>A0A6J2YKN2_SITOR</name>
<organism evidence="15 16">
    <name type="scientific">Sitophilus oryzae</name>
    <name type="common">Rice weevil</name>
    <name type="synonym">Curculio oryzae</name>
    <dbReference type="NCBI Taxonomy" id="7048"/>
    <lineage>
        <taxon>Eukaryota</taxon>
        <taxon>Metazoa</taxon>
        <taxon>Ecdysozoa</taxon>
        <taxon>Arthropoda</taxon>
        <taxon>Hexapoda</taxon>
        <taxon>Insecta</taxon>
        <taxon>Pterygota</taxon>
        <taxon>Neoptera</taxon>
        <taxon>Endopterygota</taxon>
        <taxon>Coleoptera</taxon>
        <taxon>Polyphaga</taxon>
        <taxon>Cucujiformia</taxon>
        <taxon>Curculionidae</taxon>
        <taxon>Dryophthorinae</taxon>
        <taxon>Sitophilus</taxon>
    </lineage>
</organism>
<dbReference type="PROSITE" id="PS01209">
    <property type="entry name" value="LDLRA_1"/>
    <property type="match status" value="1"/>
</dbReference>
<dbReference type="InterPro" id="IPR036179">
    <property type="entry name" value="Ig-like_dom_sf"/>
</dbReference>
<dbReference type="SUPFAM" id="SSF57424">
    <property type="entry name" value="LDL receptor-like module"/>
    <property type="match status" value="1"/>
</dbReference>
<feature type="compositionally biased region" description="Polar residues" evidence="11">
    <location>
        <begin position="380"/>
        <end position="392"/>
    </location>
</feature>
<gene>
    <name evidence="16" type="primary">LOC115888303</name>
</gene>
<feature type="domain" description="Ig-like" evidence="14">
    <location>
        <begin position="34"/>
        <end position="113"/>
    </location>
</feature>
<feature type="transmembrane region" description="Helical" evidence="12">
    <location>
        <begin position="249"/>
        <end position="277"/>
    </location>
</feature>
<dbReference type="PANTHER" id="PTHR22722">
    <property type="entry name" value="LOW-DENSITY LIPOPROTEIN RECEPTOR-RELATED PROTEIN 2-RELATED"/>
    <property type="match status" value="1"/>
</dbReference>
<evidence type="ECO:0000256" key="1">
    <source>
        <dbReference type="ARBA" id="ARBA00004167"/>
    </source>
</evidence>
<keyword evidence="6 12" id="KW-0472">Membrane</keyword>
<dbReference type="PRINTS" id="PR00261">
    <property type="entry name" value="LDLRECEPTOR"/>
</dbReference>
<dbReference type="OrthoDB" id="2019384at2759"/>
<dbReference type="SMART" id="SM00192">
    <property type="entry name" value="LDLa"/>
    <property type="match status" value="1"/>
</dbReference>
<reference evidence="16" key="1">
    <citation type="submission" date="2025-08" db="UniProtKB">
        <authorList>
            <consortium name="RefSeq"/>
        </authorList>
    </citation>
    <scope>IDENTIFICATION</scope>
    <source>
        <tissue evidence="16">Gonads</tissue>
    </source>
</reference>
<dbReference type="GO" id="GO:0016324">
    <property type="term" value="C:apical plasma membrane"/>
    <property type="evidence" value="ECO:0007669"/>
    <property type="project" value="TreeGrafter"/>
</dbReference>
<dbReference type="InParanoid" id="A0A6J2YKN2"/>
<feature type="region of interest" description="Disordered" evidence="11">
    <location>
        <begin position="369"/>
        <end position="392"/>
    </location>
</feature>
<keyword evidence="2 12" id="KW-0812">Transmembrane</keyword>
<keyword evidence="9" id="KW-0325">Glycoprotein</keyword>
<evidence type="ECO:0000256" key="3">
    <source>
        <dbReference type="ARBA" id="ARBA00022729"/>
    </source>
</evidence>
<comment type="caution">
    <text evidence="10">Lacks conserved residue(s) required for the propagation of feature annotation.</text>
</comment>
<dbReference type="PROSITE" id="PS50068">
    <property type="entry name" value="LDLRA_2"/>
    <property type="match status" value="1"/>
</dbReference>
<comment type="subcellular location">
    <subcellularLocation>
        <location evidence="1">Membrane</location>
        <topology evidence="1">Single-pass membrane protein</topology>
    </subcellularLocation>
</comment>
<dbReference type="Pfam" id="PF00057">
    <property type="entry name" value="Ldl_recept_a"/>
    <property type="match status" value="1"/>
</dbReference>
<dbReference type="AlphaFoldDB" id="A0A6J2YKN2"/>
<evidence type="ECO:0000256" key="11">
    <source>
        <dbReference type="SAM" id="MobiDB-lite"/>
    </source>
</evidence>
<evidence type="ECO:0000256" key="7">
    <source>
        <dbReference type="ARBA" id="ARBA00023157"/>
    </source>
</evidence>
<accession>A0A6J2YKN2</accession>
<evidence type="ECO:0000313" key="15">
    <source>
        <dbReference type="Proteomes" id="UP000504635"/>
    </source>
</evidence>
<dbReference type="InterPro" id="IPR007110">
    <property type="entry name" value="Ig-like_dom"/>
</dbReference>
<dbReference type="InterPro" id="IPR002172">
    <property type="entry name" value="LDrepeatLR_classA_rpt"/>
</dbReference>
<dbReference type="InterPro" id="IPR023415">
    <property type="entry name" value="LDLR_class-A_CS"/>
</dbReference>
<dbReference type="Gene3D" id="2.60.40.10">
    <property type="entry name" value="Immunoglobulins"/>
    <property type="match status" value="1"/>
</dbReference>
<dbReference type="CDD" id="cd00112">
    <property type="entry name" value="LDLa"/>
    <property type="match status" value="1"/>
</dbReference>
<dbReference type="RefSeq" id="XP_030763846.1">
    <property type="nucleotide sequence ID" value="XM_030907986.1"/>
</dbReference>
<sequence>MLINIYFFTVFFVFLVEGKLELEINKKNDDMIYPVSSDIEEKIGNRFSLVCELVTTTNETSFDDQLSWKKDDENLKNIESFNEAVRNSEVKEINKSERKFDPLQAEDQGKYICISRKFNLHKAVKILVRDEIKRRYKKPMYETSYCNEHMFQCVSTGVCIIQHYVCDGVADCKDGSDESVATCTKNPCKDKIPCDDGRCIPMMWCCDRHHDPNCNVTVRPKCCHGLPDSYEEMELGFPNVPQTQHTARYLFILVCVVSILFSIILLLLIISKVLIFAKKSAIQQQRHSLCENIALRNQTNINVIPCDIYAYRNSRTPRNNIVRNIIIDTSDVNDPLLFNPARFNVINASSAYDQPPSYIDVIRSNSLLAEPPPPYKSQERINTTNNESRNEN</sequence>
<dbReference type="InterPro" id="IPR013783">
    <property type="entry name" value="Ig-like_fold"/>
</dbReference>
<evidence type="ECO:0000256" key="13">
    <source>
        <dbReference type="SAM" id="SignalP"/>
    </source>
</evidence>
<keyword evidence="3 13" id="KW-0732">Signal</keyword>
<dbReference type="FunFam" id="4.10.400.10:FF:000002">
    <property type="entry name" value="Low-density lipoprotein receptor-related protein 1"/>
    <property type="match status" value="1"/>
</dbReference>
<evidence type="ECO:0000256" key="5">
    <source>
        <dbReference type="ARBA" id="ARBA00022989"/>
    </source>
</evidence>
<dbReference type="KEGG" id="soy:115888303"/>
<evidence type="ECO:0000256" key="10">
    <source>
        <dbReference type="PROSITE-ProRule" id="PRU00124"/>
    </source>
</evidence>
<dbReference type="InterPro" id="IPR051221">
    <property type="entry name" value="LDLR-related"/>
</dbReference>
<dbReference type="InterPro" id="IPR036055">
    <property type="entry name" value="LDL_receptor-like_sf"/>
</dbReference>
<proteinExistence type="predicted"/>
<dbReference type="GO" id="GO:0006898">
    <property type="term" value="P:receptor-mediated endocytosis"/>
    <property type="evidence" value="ECO:0007669"/>
    <property type="project" value="TreeGrafter"/>
</dbReference>
<feature type="chain" id="PRO_5026824654" evidence="13">
    <location>
        <begin position="19"/>
        <end position="392"/>
    </location>
</feature>
<evidence type="ECO:0000256" key="8">
    <source>
        <dbReference type="ARBA" id="ARBA00023170"/>
    </source>
</evidence>
<dbReference type="PANTHER" id="PTHR22722:SF14">
    <property type="entry name" value="MEGALIN, ISOFORM A"/>
    <property type="match status" value="1"/>
</dbReference>
<keyword evidence="5 12" id="KW-1133">Transmembrane helix</keyword>
<dbReference type="GO" id="GO:0042562">
    <property type="term" value="F:hormone binding"/>
    <property type="evidence" value="ECO:0007669"/>
    <property type="project" value="TreeGrafter"/>
</dbReference>
<dbReference type="SUPFAM" id="SSF48726">
    <property type="entry name" value="Immunoglobulin"/>
    <property type="match status" value="1"/>
</dbReference>
<dbReference type="GeneID" id="115888303"/>
<evidence type="ECO:0000256" key="6">
    <source>
        <dbReference type="ARBA" id="ARBA00023136"/>
    </source>
</evidence>
<evidence type="ECO:0000256" key="12">
    <source>
        <dbReference type="SAM" id="Phobius"/>
    </source>
</evidence>
<dbReference type="GO" id="GO:0043235">
    <property type="term" value="C:receptor complex"/>
    <property type="evidence" value="ECO:0007669"/>
    <property type="project" value="TreeGrafter"/>
</dbReference>
<keyword evidence="8" id="KW-0675">Receptor</keyword>
<dbReference type="Gene3D" id="4.10.400.10">
    <property type="entry name" value="Low-density Lipoprotein Receptor"/>
    <property type="match status" value="1"/>
</dbReference>